<dbReference type="InterPro" id="IPR036736">
    <property type="entry name" value="ACP-like_sf"/>
</dbReference>
<dbReference type="NCBIfam" id="NF006617">
    <property type="entry name" value="PRK09184.1"/>
    <property type="match status" value="1"/>
</dbReference>
<dbReference type="PROSITE" id="PS50075">
    <property type="entry name" value="CARRIER"/>
    <property type="match status" value="1"/>
</dbReference>
<name>A0A9D8KFU1_9DELT</name>
<gene>
    <name evidence="4" type="ORF">JW984_08690</name>
</gene>
<keyword evidence="1" id="KW-0596">Phosphopantetheine</keyword>
<sequence>MEDKDKLKLKLKTLIIESLQLEDIEPSDIEDDDPLFGNGLGLDSIDALELVVALEKEFGIIIPDEEVGKEAFASLNALADFVERERKDLS</sequence>
<evidence type="ECO:0000313" key="4">
    <source>
        <dbReference type="EMBL" id="MBN1573255.1"/>
    </source>
</evidence>
<comment type="caution">
    <text evidence="4">The sequence shown here is derived from an EMBL/GenBank/DDBJ whole genome shotgun (WGS) entry which is preliminary data.</text>
</comment>
<keyword evidence="2" id="KW-0597">Phosphoprotein</keyword>
<reference evidence="4" key="1">
    <citation type="journal article" date="2021" name="Environ. Microbiol.">
        <title>Genomic characterization of three novel Desulfobacterota classes expand the metabolic and phylogenetic diversity of the phylum.</title>
        <authorList>
            <person name="Murphy C.L."/>
            <person name="Biggerstaff J."/>
            <person name="Eichhorn A."/>
            <person name="Ewing E."/>
            <person name="Shahan R."/>
            <person name="Soriano D."/>
            <person name="Stewart S."/>
            <person name="VanMol K."/>
            <person name="Walker R."/>
            <person name="Walters P."/>
            <person name="Elshahed M.S."/>
            <person name="Youssef N.H."/>
        </authorList>
    </citation>
    <scope>NUCLEOTIDE SEQUENCE</scope>
    <source>
        <strain evidence="4">Zod_Metabat.24</strain>
    </source>
</reference>
<dbReference type="SUPFAM" id="SSF47336">
    <property type="entry name" value="ACP-like"/>
    <property type="match status" value="1"/>
</dbReference>
<dbReference type="InterPro" id="IPR006162">
    <property type="entry name" value="Ppantetheine_attach_site"/>
</dbReference>
<evidence type="ECO:0000259" key="3">
    <source>
        <dbReference type="PROSITE" id="PS50075"/>
    </source>
</evidence>
<dbReference type="AlphaFoldDB" id="A0A9D8KFU1"/>
<dbReference type="PROSITE" id="PS00012">
    <property type="entry name" value="PHOSPHOPANTETHEINE"/>
    <property type="match status" value="1"/>
</dbReference>
<feature type="domain" description="Carrier" evidence="3">
    <location>
        <begin position="5"/>
        <end position="86"/>
    </location>
</feature>
<dbReference type="Gene3D" id="1.10.1200.10">
    <property type="entry name" value="ACP-like"/>
    <property type="match status" value="1"/>
</dbReference>
<dbReference type="EMBL" id="JAFGIX010000046">
    <property type="protein sequence ID" value="MBN1573255.1"/>
    <property type="molecule type" value="Genomic_DNA"/>
</dbReference>
<organism evidence="4 5">
    <name type="scientific">Candidatus Zymogenus saltonus</name>
    <dbReference type="NCBI Taxonomy" id="2844893"/>
    <lineage>
        <taxon>Bacteria</taxon>
        <taxon>Deltaproteobacteria</taxon>
        <taxon>Candidatus Zymogenia</taxon>
        <taxon>Candidatus Zymogeniales</taxon>
        <taxon>Candidatus Zymogenaceae</taxon>
        <taxon>Candidatus Zymogenus</taxon>
    </lineage>
</organism>
<evidence type="ECO:0000256" key="2">
    <source>
        <dbReference type="ARBA" id="ARBA00022553"/>
    </source>
</evidence>
<dbReference type="Proteomes" id="UP000809273">
    <property type="component" value="Unassembled WGS sequence"/>
</dbReference>
<dbReference type="Pfam" id="PF00550">
    <property type="entry name" value="PP-binding"/>
    <property type="match status" value="1"/>
</dbReference>
<protein>
    <submittedName>
        <fullName evidence="4">Acyl carrier protein</fullName>
    </submittedName>
</protein>
<proteinExistence type="predicted"/>
<accession>A0A9D8KFU1</accession>
<evidence type="ECO:0000256" key="1">
    <source>
        <dbReference type="ARBA" id="ARBA00022450"/>
    </source>
</evidence>
<evidence type="ECO:0000313" key="5">
    <source>
        <dbReference type="Proteomes" id="UP000809273"/>
    </source>
</evidence>
<dbReference type="InterPro" id="IPR009081">
    <property type="entry name" value="PP-bd_ACP"/>
</dbReference>
<reference evidence="4" key="2">
    <citation type="submission" date="2021-01" db="EMBL/GenBank/DDBJ databases">
        <authorList>
            <person name="Hahn C.R."/>
            <person name="Youssef N.H."/>
            <person name="Elshahed M."/>
        </authorList>
    </citation>
    <scope>NUCLEOTIDE SEQUENCE</scope>
    <source>
        <strain evidence="4">Zod_Metabat.24</strain>
    </source>
</reference>